<feature type="domain" description="N-acetyltransferase" evidence="12">
    <location>
        <begin position="489"/>
        <end position="699"/>
    </location>
</feature>
<dbReference type="GO" id="GO:1990883">
    <property type="term" value="F:18S rRNA cytidine N-acetyltransferase activity"/>
    <property type="evidence" value="ECO:0007669"/>
    <property type="project" value="TreeGrafter"/>
</dbReference>
<evidence type="ECO:0000256" key="5">
    <source>
        <dbReference type="ARBA" id="ARBA00022741"/>
    </source>
</evidence>
<protein>
    <submittedName>
        <fullName evidence="14">RNA cytidine acetyltransferase</fullName>
    </submittedName>
</protein>
<feature type="domain" description="Possible tRNA binding" evidence="13">
    <location>
        <begin position="708"/>
        <end position="918"/>
    </location>
</feature>
<reference evidence="14" key="1">
    <citation type="submission" date="2020-08" db="EMBL/GenBank/DDBJ databases">
        <title>Multicomponent nature underlies the extraordinary mechanical properties of spider dragline silk.</title>
        <authorList>
            <person name="Kono N."/>
            <person name="Nakamura H."/>
            <person name="Mori M."/>
            <person name="Yoshida Y."/>
            <person name="Ohtoshi R."/>
            <person name="Malay A.D."/>
            <person name="Moran D.A.P."/>
            <person name="Tomita M."/>
            <person name="Numata K."/>
            <person name="Arakawa K."/>
        </authorList>
    </citation>
    <scope>NUCLEOTIDE SEQUENCE</scope>
</reference>
<evidence type="ECO:0000256" key="8">
    <source>
        <dbReference type="ARBA" id="ARBA00023315"/>
    </source>
</evidence>
<keyword evidence="4" id="KW-0819">tRNA processing</keyword>
<evidence type="ECO:0000256" key="9">
    <source>
        <dbReference type="SAM" id="Coils"/>
    </source>
</evidence>
<dbReference type="InterPro" id="IPR027417">
    <property type="entry name" value="P-loop_NTPase"/>
</dbReference>
<dbReference type="Gene3D" id="3.40.630.30">
    <property type="match status" value="1"/>
</dbReference>
<evidence type="ECO:0000313" key="14">
    <source>
        <dbReference type="EMBL" id="GFY68646.1"/>
    </source>
</evidence>
<dbReference type="Proteomes" id="UP000886998">
    <property type="component" value="Unassembled WGS sequence"/>
</dbReference>
<feature type="coiled-coil region" evidence="9">
    <location>
        <begin position="870"/>
        <end position="900"/>
    </location>
</feature>
<dbReference type="OrthoDB" id="10067491at2759"/>
<name>A0A8X7CIQ8_9ARAC</name>
<dbReference type="GO" id="GO:0030686">
    <property type="term" value="C:90S preribosome"/>
    <property type="evidence" value="ECO:0007669"/>
    <property type="project" value="TreeGrafter"/>
</dbReference>
<dbReference type="InterPro" id="IPR000182">
    <property type="entry name" value="GNAT_dom"/>
</dbReference>
<dbReference type="GO" id="GO:0005730">
    <property type="term" value="C:nucleolus"/>
    <property type="evidence" value="ECO:0007669"/>
    <property type="project" value="UniProtKB-SubCell"/>
</dbReference>
<evidence type="ECO:0000313" key="15">
    <source>
        <dbReference type="Proteomes" id="UP000886998"/>
    </source>
</evidence>
<dbReference type="GO" id="GO:0008033">
    <property type="term" value="P:tRNA processing"/>
    <property type="evidence" value="ECO:0007669"/>
    <property type="project" value="UniProtKB-KW"/>
</dbReference>
<feature type="domain" description="TmcA/NAT10 N-terminal" evidence="11">
    <location>
        <begin position="10"/>
        <end position="183"/>
    </location>
</feature>
<feature type="domain" description="TcmA/NAT10 helicase" evidence="10">
    <location>
        <begin position="257"/>
        <end position="447"/>
    </location>
</feature>
<keyword evidence="3" id="KW-0808">Transferase</keyword>
<dbReference type="InterPro" id="IPR013562">
    <property type="entry name" value="TmcA/NAT10_N"/>
</dbReference>
<keyword evidence="5" id="KW-0547">Nucleotide-binding</keyword>
<dbReference type="EMBL" id="BMAV01017167">
    <property type="protein sequence ID" value="GFY68646.1"/>
    <property type="molecule type" value="Genomic_DNA"/>
</dbReference>
<evidence type="ECO:0000256" key="4">
    <source>
        <dbReference type="ARBA" id="ARBA00022694"/>
    </source>
</evidence>
<organism evidence="14 15">
    <name type="scientific">Trichonephila inaurata madagascariensis</name>
    <dbReference type="NCBI Taxonomy" id="2747483"/>
    <lineage>
        <taxon>Eukaryota</taxon>
        <taxon>Metazoa</taxon>
        <taxon>Ecdysozoa</taxon>
        <taxon>Arthropoda</taxon>
        <taxon>Chelicerata</taxon>
        <taxon>Arachnida</taxon>
        <taxon>Araneae</taxon>
        <taxon>Araneomorphae</taxon>
        <taxon>Entelegynae</taxon>
        <taxon>Araneoidea</taxon>
        <taxon>Nephilidae</taxon>
        <taxon>Trichonephila</taxon>
        <taxon>Trichonephila inaurata</taxon>
    </lineage>
</organism>
<dbReference type="GO" id="GO:1904812">
    <property type="term" value="P:rRNA acetylation involved in maturation of SSU-rRNA"/>
    <property type="evidence" value="ECO:0007669"/>
    <property type="project" value="TreeGrafter"/>
</dbReference>
<dbReference type="Pfam" id="PF08351">
    <property type="entry name" value="TmcA_N"/>
    <property type="match status" value="1"/>
</dbReference>
<sequence length="962" mass="109263">MSITIDKADKTIKKLIKIGIRSNHRSLFVILGPQGSKQVPIFSQRLKQYKLKDISTLWCTKQAADVFEVNNKTNLVVRKDASNDSQDDSFLSPYYCSHSDIKDISHRSFNLVILQDFDGLSLHSLSLVINTVKGGGIILFLVHDIKSIHDLKDLSLNVEHKVSRFNKRFASLLHSCSNSLILDDTLNILSTGLKFSDGEEFDRSITRDKIEELRGKFEKDAVISSLLGVCHTVEQAELLLKFLEVLKSRSFHAVLSVSSAVGRGKSAALGLAIAGSLAFNYSNIYISSMLHKDADTIFKFLLKGLDALNYKEDDDFDLIQSVNPKFRNNLTGINIFRDHPQSVRFIFPEDIGQRLEQAELVVFDEAAAIPVHILKNLFGPYIVLMASSTSGPGASSPYMYTNMINIIRPSTLVASQGEQLQEFYLNEPIHYASGDSIESWLNQALCVEPVISSHLSCGFPVPEHCRLFCVNRNTLFDGSKQSEDFLQTLMSILTSSYTSMSPDHLVNLADSPNYNIFCLLPPMNSSRQAFSGVICLILVHLEHEIPDHIIHCGTNIDEPISNCFNEWKIKNKTSASFSPVQGIHVLNIVTHQNYRKMGYGLRALQLLQEFYEGKCISLDENLDAPHKITETCLGNSSTDLPILQQLTEIQPDSVEYFIVSCNLSSESLRFWKKIGFVPVYISEKTNSEGEHVLFMIKSIEEIFKQRVEKYWHNFQDHYQCHLGAEFQKFKASLALSLLKFRADWMKKDLKELSKADVDLLIRPHQMKSLEKYCQNLQDFHTIMQLVPTLANLYFRNRLKHIELPRVQEAILLSYGFQYKIAEDIAKDLGLPNMQIHGLLNRTIKKLSSRLSEVIEKSVASTMEKREIVMEPLAEDLNEELEEAAKKIQEKQEQDALLLKDIDVSQYAIKGSEEDWEKALFSGRKALVSIKSIKKIANSAEEEKLLQESYKKPKQQKKKRKKF</sequence>
<dbReference type="InterPro" id="IPR027992">
    <property type="entry name" value="tRNA_bind_dom"/>
</dbReference>
<evidence type="ECO:0000259" key="12">
    <source>
        <dbReference type="Pfam" id="PF13718"/>
    </source>
</evidence>
<dbReference type="Pfam" id="PF13725">
    <property type="entry name" value="tRNA_bind_2"/>
    <property type="match status" value="1"/>
</dbReference>
<dbReference type="InterPro" id="IPR007807">
    <property type="entry name" value="TcmA/NAT10_helicase"/>
</dbReference>
<evidence type="ECO:0000259" key="11">
    <source>
        <dbReference type="Pfam" id="PF08351"/>
    </source>
</evidence>
<evidence type="ECO:0000256" key="3">
    <source>
        <dbReference type="ARBA" id="ARBA00022679"/>
    </source>
</evidence>
<dbReference type="Gene3D" id="3.40.50.11040">
    <property type="match status" value="1"/>
</dbReference>
<evidence type="ECO:0000259" key="10">
    <source>
        <dbReference type="Pfam" id="PF05127"/>
    </source>
</evidence>
<keyword evidence="6" id="KW-0067">ATP-binding</keyword>
<dbReference type="Gene3D" id="3.40.50.300">
    <property type="entry name" value="P-loop containing nucleotide triphosphate hydrolases"/>
    <property type="match status" value="1"/>
</dbReference>
<dbReference type="InterPro" id="IPR032672">
    <property type="entry name" value="TmcA/NAT10/Kre33"/>
</dbReference>
<gene>
    <name evidence="14" type="primary">Nat10</name>
    <name evidence="14" type="ORF">TNIN_29031</name>
</gene>
<accession>A0A8X7CIQ8</accession>
<keyword evidence="9" id="KW-0175">Coiled coil</keyword>
<evidence type="ECO:0000256" key="6">
    <source>
        <dbReference type="ARBA" id="ARBA00022840"/>
    </source>
</evidence>
<keyword evidence="7" id="KW-0539">Nucleus</keyword>
<dbReference type="GO" id="GO:0000049">
    <property type="term" value="F:tRNA binding"/>
    <property type="evidence" value="ECO:0007669"/>
    <property type="project" value="TreeGrafter"/>
</dbReference>
<comment type="subcellular location">
    <subcellularLocation>
        <location evidence="1">Nucleus</location>
        <location evidence="1">Nucleolus</location>
    </subcellularLocation>
</comment>
<keyword evidence="8" id="KW-0012">Acyltransferase</keyword>
<dbReference type="PANTHER" id="PTHR10925">
    <property type="entry name" value="N-ACETYLTRANSFERASE 10"/>
    <property type="match status" value="1"/>
</dbReference>
<evidence type="ECO:0000256" key="7">
    <source>
        <dbReference type="ARBA" id="ARBA00023242"/>
    </source>
</evidence>
<dbReference type="AlphaFoldDB" id="A0A8X7CIQ8"/>
<comment type="caution">
    <text evidence="14">The sequence shown here is derived from an EMBL/GenBank/DDBJ whole genome shotgun (WGS) entry which is preliminary data.</text>
</comment>
<dbReference type="Pfam" id="PF13718">
    <property type="entry name" value="GNAT_acetyltr_2"/>
    <property type="match status" value="1"/>
</dbReference>
<keyword evidence="15" id="KW-1185">Reference proteome</keyword>
<dbReference type="GO" id="GO:0005524">
    <property type="term" value="F:ATP binding"/>
    <property type="evidence" value="ECO:0007669"/>
    <property type="project" value="UniProtKB-KW"/>
</dbReference>
<evidence type="ECO:0000259" key="13">
    <source>
        <dbReference type="Pfam" id="PF13725"/>
    </source>
</evidence>
<dbReference type="Pfam" id="PF05127">
    <property type="entry name" value="NAT10_TcmA_helicase"/>
    <property type="match status" value="1"/>
</dbReference>
<evidence type="ECO:0000256" key="2">
    <source>
        <dbReference type="ARBA" id="ARBA00022552"/>
    </source>
</evidence>
<proteinExistence type="predicted"/>
<evidence type="ECO:0000256" key="1">
    <source>
        <dbReference type="ARBA" id="ARBA00004604"/>
    </source>
</evidence>
<dbReference type="PANTHER" id="PTHR10925:SF5">
    <property type="entry name" value="RNA CYTIDINE ACETYLTRANSFERASE"/>
    <property type="match status" value="1"/>
</dbReference>
<keyword evidence="2" id="KW-0698">rRNA processing</keyword>